<comment type="caution">
    <text evidence="7">The sequence shown here is derived from an EMBL/GenBank/DDBJ whole genome shotgun (WGS) entry which is preliminary data.</text>
</comment>
<dbReference type="PANTHER" id="PTHR43114:SF6">
    <property type="entry name" value="ADENINE DEAMINASE"/>
    <property type="match status" value="1"/>
</dbReference>
<keyword evidence="5" id="KW-0862">Zinc</keyword>
<dbReference type="Pfam" id="PF00962">
    <property type="entry name" value="A_deaminase"/>
    <property type="match status" value="1"/>
</dbReference>
<dbReference type="InterPro" id="IPR006330">
    <property type="entry name" value="Ado/ade_deaminase"/>
</dbReference>
<dbReference type="GO" id="GO:0016814">
    <property type="term" value="F:hydrolase activity, acting on carbon-nitrogen (but not peptide) bonds, in cyclic amidines"/>
    <property type="evidence" value="ECO:0007669"/>
    <property type="project" value="UniProtKB-ARBA"/>
</dbReference>
<reference evidence="7 8" key="1">
    <citation type="submission" date="2018-05" db="EMBL/GenBank/DDBJ databases">
        <title>Genetic diversity of glacier-inhabiting Cryobacterium bacteria in China and description of Cryobacterium mengkeensis sp. nov. and Arthrobacter glacialis sp. nov.</title>
        <authorList>
            <person name="Liu Q."/>
            <person name="Xin Y.-H."/>
        </authorList>
    </citation>
    <scope>NUCLEOTIDE SEQUENCE [LARGE SCALE GENOMIC DNA]</scope>
    <source>
        <strain evidence="7 8">GP3</strain>
    </source>
</reference>
<dbReference type="PANTHER" id="PTHR43114">
    <property type="entry name" value="ADENINE DEAMINASE"/>
    <property type="match status" value="1"/>
</dbReference>
<dbReference type="Gene3D" id="3.20.20.140">
    <property type="entry name" value="Metal-dependent hydrolases"/>
    <property type="match status" value="1"/>
</dbReference>
<name>A0A2V3DQP2_9MICC</name>
<evidence type="ECO:0000256" key="4">
    <source>
        <dbReference type="ARBA" id="ARBA00022801"/>
    </source>
</evidence>
<evidence type="ECO:0000256" key="5">
    <source>
        <dbReference type="ARBA" id="ARBA00022833"/>
    </source>
</evidence>
<dbReference type="OrthoDB" id="105475at2"/>
<dbReference type="GO" id="GO:0019239">
    <property type="term" value="F:deaminase activity"/>
    <property type="evidence" value="ECO:0007669"/>
    <property type="project" value="InterPro"/>
</dbReference>
<feature type="domain" description="Adenosine deaminase" evidence="6">
    <location>
        <begin position="75"/>
        <end position="343"/>
    </location>
</feature>
<evidence type="ECO:0000256" key="2">
    <source>
        <dbReference type="ARBA" id="ARBA00006676"/>
    </source>
</evidence>
<evidence type="ECO:0000256" key="3">
    <source>
        <dbReference type="ARBA" id="ARBA00022723"/>
    </source>
</evidence>
<organism evidence="7 8">
    <name type="scientific">Arthrobacter psychrochitiniphilus</name>
    <dbReference type="NCBI Taxonomy" id="291045"/>
    <lineage>
        <taxon>Bacteria</taxon>
        <taxon>Bacillati</taxon>
        <taxon>Actinomycetota</taxon>
        <taxon>Actinomycetes</taxon>
        <taxon>Micrococcales</taxon>
        <taxon>Micrococcaceae</taxon>
        <taxon>Arthrobacter</taxon>
    </lineage>
</organism>
<evidence type="ECO:0000259" key="6">
    <source>
        <dbReference type="Pfam" id="PF00962"/>
    </source>
</evidence>
<dbReference type="InterPro" id="IPR032466">
    <property type="entry name" value="Metal_Hydrolase"/>
</dbReference>
<keyword evidence="8" id="KW-1185">Reference proteome</keyword>
<gene>
    <name evidence="7" type="ORF">CVS29_10985</name>
</gene>
<sequence length="351" mass="39079">MPKVDLHCHLLGTVQAKTFGELARRAGLELPESPETIFASINSFPPDPELYRNTRIPMPTGLSDIEPENSYSLFKVSEWVREVVRTEEDLTRITYEAFEEAHKYGTWHLEMSFDELPEHFVEIGYDRYVDAMAQGIRKAEKDFGMTGCLLAAIDRSRSGEEALAWVQTVTGYPHEYVAGIGLDNLENSGAPEKFVAAYALAGQFGLKKTAHTSEHVPSAQNAITCIEDLQCDRLDHGYFILEDDDVIAQVKESGIALSCASTTSRRSWRPWRTDSILAMLDAGLNVLVASDDPGMFPTTLVNEYRILAERGVSKQKLTEMARAGFEASWLSEPEKAAVLVRFDEHVAGLNA</sequence>
<comment type="cofactor">
    <cofactor evidence="1">
        <name>Zn(2+)</name>
        <dbReference type="ChEBI" id="CHEBI:29105"/>
    </cofactor>
</comment>
<dbReference type="GO" id="GO:0046872">
    <property type="term" value="F:metal ion binding"/>
    <property type="evidence" value="ECO:0007669"/>
    <property type="project" value="UniProtKB-KW"/>
</dbReference>
<protein>
    <recommendedName>
        <fullName evidence="6">Adenosine deaminase domain-containing protein</fullName>
    </recommendedName>
</protein>
<comment type="similarity">
    <text evidence="2">Belongs to the metallo-dependent hydrolases superfamily. Adenosine and AMP deaminases family.</text>
</comment>
<keyword evidence="4" id="KW-0378">Hydrolase</keyword>
<evidence type="ECO:0000313" key="7">
    <source>
        <dbReference type="EMBL" id="PXA65332.1"/>
    </source>
</evidence>
<dbReference type="SUPFAM" id="SSF51556">
    <property type="entry name" value="Metallo-dependent hydrolases"/>
    <property type="match status" value="1"/>
</dbReference>
<accession>A0A2V3DQP2</accession>
<evidence type="ECO:0000313" key="8">
    <source>
        <dbReference type="Proteomes" id="UP000246303"/>
    </source>
</evidence>
<dbReference type="InterPro" id="IPR001365">
    <property type="entry name" value="A_deaminase_dom"/>
</dbReference>
<dbReference type="EMBL" id="QHLZ01000006">
    <property type="protein sequence ID" value="PXA65332.1"/>
    <property type="molecule type" value="Genomic_DNA"/>
</dbReference>
<dbReference type="Proteomes" id="UP000246303">
    <property type="component" value="Unassembled WGS sequence"/>
</dbReference>
<proteinExistence type="inferred from homology"/>
<keyword evidence="3" id="KW-0479">Metal-binding</keyword>
<dbReference type="AlphaFoldDB" id="A0A2V3DQP2"/>
<evidence type="ECO:0000256" key="1">
    <source>
        <dbReference type="ARBA" id="ARBA00001947"/>
    </source>
</evidence>